<dbReference type="PANTHER" id="PTHR40633">
    <property type="entry name" value="MATRIX PROTEIN, PUTATIVE (AFU_ORTHOLOGUE AFUA_8G05410)-RELATED"/>
    <property type="match status" value="1"/>
</dbReference>
<evidence type="ECO:0000313" key="5">
    <source>
        <dbReference type="EMBL" id="RLL99759.1"/>
    </source>
</evidence>
<proteinExistence type="predicted"/>
<feature type="compositionally biased region" description="Low complexity" evidence="2">
    <location>
        <begin position="124"/>
        <end position="190"/>
    </location>
</feature>
<dbReference type="Proteomes" id="UP000215289">
    <property type="component" value="Unassembled WGS sequence"/>
</dbReference>
<accession>A0A229XN41</accession>
<evidence type="ECO:0000313" key="6">
    <source>
        <dbReference type="Proteomes" id="UP000215289"/>
    </source>
</evidence>
<evidence type="ECO:0000256" key="2">
    <source>
        <dbReference type="SAM" id="MobiDB-lite"/>
    </source>
</evidence>
<feature type="region of interest" description="Disordered" evidence="2">
    <location>
        <begin position="124"/>
        <end position="195"/>
    </location>
</feature>
<keyword evidence="1 3" id="KW-0732">Signal</keyword>
<evidence type="ECO:0000259" key="4">
    <source>
        <dbReference type="Pfam" id="PF10342"/>
    </source>
</evidence>
<comment type="caution">
    <text evidence="5">The sequence shown here is derived from an EMBL/GenBank/DDBJ whole genome shotgun (WGS) entry which is preliminary data.</text>
</comment>
<dbReference type="EMBL" id="NIDN02000025">
    <property type="protein sequence ID" value="RLL99759.1"/>
    <property type="molecule type" value="Genomic_DNA"/>
</dbReference>
<dbReference type="OrthoDB" id="2260257at2759"/>
<dbReference type="InterPro" id="IPR052982">
    <property type="entry name" value="SRP1/TIP1-like"/>
</dbReference>
<dbReference type="Pfam" id="PF10342">
    <property type="entry name" value="Kre9_KNH"/>
    <property type="match status" value="1"/>
</dbReference>
<dbReference type="STRING" id="1245748.A0A229XN41"/>
<evidence type="ECO:0000256" key="3">
    <source>
        <dbReference type="SAM" id="SignalP"/>
    </source>
</evidence>
<dbReference type="PANTHER" id="PTHR40633:SF5">
    <property type="entry name" value="ANCHORED PROTEIN, PUTATIVE (AFU_ORTHOLOGUE AFUA_8G04370)-RELATED"/>
    <property type="match status" value="1"/>
</dbReference>
<reference evidence="5 6" key="1">
    <citation type="submission" date="2018-08" db="EMBL/GenBank/DDBJ databases">
        <title>Draft genome sequences of two Aspergillus turcosus clinical strains isolated from bronchoalveolar lavage fluid: one azole-susceptible and the other azole-resistant.</title>
        <authorList>
            <person name="Parent-Michaud M."/>
            <person name="Dufresne P.J."/>
            <person name="Fournier E."/>
            <person name="Martineau C."/>
            <person name="Moreira S."/>
            <person name="Perkins V."/>
            <person name="De Repentigny L."/>
            <person name="Dufresne S.F."/>
        </authorList>
    </citation>
    <scope>NUCLEOTIDE SEQUENCE [LARGE SCALE GENOMIC DNA]</scope>
    <source>
        <strain evidence="5">HMR AF 1038</strain>
    </source>
</reference>
<dbReference type="AlphaFoldDB" id="A0A229XN41"/>
<feature type="chain" id="PRO_5011911785" description="Yeast cell wall synthesis Kre9/Knh1-like N-terminal domain-containing protein" evidence="3">
    <location>
        <begin position="19"/>
        <end position="217"/>
    </location>
</feature>
<sequence>MRSIIFLAFSALAAVVAAQTNANPFNIPASGYQFTAGEPTTLSWDPTTGGTVTLKLQWGSVFTPNSGSTIVSNIPNSGSYTWTVPSNIAARPDYSVEIISDQDTSETNYLPRFAVAGATGIASSTASATTTTSASTTSTTTTTSGTPTMTTMTSTTASPSSSSSTTSSSSSTSTTTQTSTTSSATTLPTSVPNANGGVINRISGGMMALVMGVVAVM</sequence>
<feature type="domain" description="Yeast cell wall synthesis Kre9/Knh1-like N-terminal" evidence="4">
    <location>
        <begin position="28"/>
        <end position="115"/>
    </location>
</feature>
<organism evidence="5 6">
    <name type="scientific">Aspergillus turcosus</name>
    <dbReference type="NCBI Taxonomy" id="1245748"/>
    <lineage>
        <taxon>Eukaryota</taxon>
        <taxon>Fungi</taxon>
        <taxon>Dikarya</taxon>
        <taxon>Ascomycota</taxon>
        <taxon>Pezizomycotina</taxon>
        <taxon>Eurotiomycetes</taxon>
        <taxon>Eurotiomycetidae</taxon>
        <taxon>Eurotiales</taxon>
        <taxon>Aspergillaceae</taxon>
        <taxon>Aspergillus</taxon>
        <taxon>Aspergillus subgen. Fumigati</taxon>
    </lineage>
</organism>
<protein>
    <recommendedName>
        <fullName evidence="4">Yeast cell wall synthesis Kre9/Knh1-like N-terminal domain-containing protein</fullName>
    </recommendedName>
</protein>
<gene>
    <name evidence="5" type="ORF">CFD26_103146</name>
</gene>
<keyword evidence="6" id="KW-1185">Reference proteome</keyword>
<name>A0A229XN41_9EURO</name>
<dbReference type="InterPro" id="IPR018466">
    <property type="entry name" value="Kre9/Knh1-like_N"/>
</dbReference>
<feature type="signal peptide" evidence="3">
    <location>
        <begin position="1"/>
        <end position="18"/>
    </location>
</feature>
<evidence type="ECO:0000256" key="1">
    <source>
        <dbReference type="ARBA" id="ARBA00022729"/>
    </source>
</evidence>